<proteinExistence type="predicted"/>
<feature type="compositionally biased region" description="Polar residues" evidence="1">
    <location>
        <begin position="13"/>
        <end position="27"/>
    </location>
</feature>
<organism evidence="2 3">
    <name type="scientific">Deinococcus radiophilus</name>
    <dbReference type="NCBI Taxonomy" id="32062"/>
    <lineage>
        <taxon>Bacteria</taxon>
        <taxon>Thermotogati</taxon>
        <taxon>Deinococcota</taxon>
        <taxon>Deinococci</taxon>
        <taxon>Deinococcales</taxon>
        <taxon>Deinococcaceae</taxon>
        <taxon>Deinococcus</taxon>
    </lineage>
</organism>
<dbReference type="EMBL" id="RXPE01000022">
    <property type="protein sequence ID" value="RTR25723.1"/>
    <property type="molecule type" value="Genomic_DNA"/>
</dbReference>
<protein>
    <submittedName>
        <fullName evidence="2">Uncharacterized protein</fullName>
    </submittedName>
</protein>
<evidence type="ECO:0000313" key="2">
    <source>
        <dbReference type="EMBL" id="RTR25723.1"/>
    </source>
</evidence>
<accession>A0A431VRK2</accession>
<reference evidence="2 3" key="1">
    <citation type="submission" date="2018-12" db="EMBL/GenBank/DDBJ databases">
        <title>Deinococcus radiophilus ATCC 27603 genome sequencing and assembly.</title>
        <authorList>
            <person name="Maclea K.S."/>
            <person name="Maynard C.R."/>
        </authorList>
    </citation>
    <scope>NUCLEOTIDE SEQUENCE [LARGE SCALE GENOMIC DNA]</scope>
    <source>
        <strain evidence="2 3">ATCC 27603</strain>
    </source>
</reference>
<gene>
    <name evidence="2" type="ORF">EJ104_09845</name>
</gene>
<feature type="region of interest" description="Disordered" evidence="1">
    <location>
        <begin position="1"/>
        <end position="47"/>
    </location>
</feature>
<evidence type="ECO:0000313" key="3">
    <source>
        <dbReference type="Proteomes" id="UP000277766"/>
    </source>
</evidence>
<dbReference type="OrthoDB" id="73174at2"/>
<comment type="caution">
    <text evidence="2">The sequence shown here is derived from an EMBL/GenBank/DDBJ whole genome shotgun (WGS) entry which is preliminary data.</text>
</comment>
<keyword evidence="3" id="KW-1185">Reference proteome</keyword>
<dbReference type="RefSeq" id="WP_126352565.1">
    <property type="nucleotide sequence ID" value="NZ_CP086380.1"/>
</dbReference>
<dbReference type="Proteomes" id="UP000277766">
    <property type="component" value="Unassembled WGS sequence"/>
</dbReference>
<sequence length="66" mass="7090">MTKSDDTTRDNETPTSGYVETDQQTEITEGMQGATGNADANGLDSDADPQEKLAELDKNLEGLKDL</sequence>
<feature type="compositionally biased region" description="Basic and acidic residues" evidence="1">
    <location>
        <begin position="1"/>
        <end position="12"/>
    </location>
</feature>
<dbReference type="AlphaFoldDB" id="A0A431VRK2"/>
<evidence type="ECO:0000256" key="1">
    <source>
        <dbReference type="SAM" id="MobiDB-lite"/>
    </source>
</evidence>
<name>A0A431VRK2_9DEIO</name>